<evidence type="ECO:0000256" key="3">
    <source>
        <dbReference type="ARBA" id="ARBA00022568"/>
    </source>
</evidence>
<keyword evidence="7 14" id="KW-0106">Calcium</keyword>
<keyword evidence="5 17" id="KW-0812">Transmembrane</keyword>
<feature type="transmembrane region" description="Helical" evidence="17">
    <location>
        <begin position="1288"/>
        <end position="1310"/>
    </location>
</feature>
<evidence type="ECO:0000256" key="11">
    <source>
        <dbReference type="ARBA" id="ARBA00023136"/>
    </source>
</evidence>
<dbReference type="GO" id="GO:0046872">
    <property type="term" value="F:metal ion binding"/>
    <property type="evidence" value="ECO:0007669"/>
    <property type="project" value="UniProtKB-KW"/>
</dbReference>
<organism evidence="19 20">
    <name type="scientific">Triparma columacea</name>
    <dbReference type="NCBI Taxonomy" id="722753"/>
    <lineage>
        <taxon>Eukaryota</taxon>
        <taxon>Sar</taxon>
        <taxon>Stramenopiles</taxon>
        <taxon>Ochrophyta</taxon>
        <taxon>Bolidophyceae</taxon>
        <taxon>Parmales</taxon>
        <taxon>Triparmaceae</taxon>
        <taxon>Triparma</taxon>
    </lineage>
</organism>
<feature type="transmembrane region" description="Helical" evidence="17">
    <location>
        <begin position="1212"/>
        <end position="1233"/>
    </location>
</feature>
<dbReference type="PANTHER" id="PTHR45628">
    <property type="entry name" value="VOLTAGE-DEPENDENT CALCIUM CHANNEL TYPE A SUBUNIT ALPHA-1"/>
    <property type="match status" value="1"/>
</dbReference>
<feature type="region of interest" description="Disordered" evidence="16">
    <location>
        <begin position="1"/>
        <end position="55"/>
    </location>
</feature>
<keyword evidence="8 15" id="KW-0851">Voltage-gated channel</keyword>
<evidence type="ECO:0000256" key="12">
    <source>
        <dbReference type="ARBA" id="ARBA00023180"/>
    </source>
</evidence>
<sequence>MPNSTRVASNLRGPARKASERKKATAAGKRAQKISWGPPEVEMANNPLHKKESSGDSVTFESIYGNISGEPPKRPLSCAQRLVKDVKGGRRSFVKGCIRIMENPNFDRFILAVIMVNTIDMAVQDPLVERDFRWLERIFLAIFITEMGIKMCALGVKDRRKGYFSISWNWLDFVVVLSAIFEEVMTLAYEGEEEGGGLVVLRVARVLRPLKSISSMPKLKIMITTLTGSAVPMMRAMLLLLFFVYIASVFGLTFFIGDLDFWDGYMSFNNLAYAMLSVFQITTLENWTDGVLYPLNAKGYYGIEAYTSIIILIGGFWLVNLTIAVLTNSYEKARNQQDMEQAAGRLDKSDGVTRVLSQSVSMPVTGDKVVLPADLSDSWFDEHVKTSPGRSSLSRSITTPLEIEVKVSPRIVGRSLIYTKKSPLEIEQEEKEKEKERQRRLRHGNAGSILVELYSRAKSVATKQYKAINATPSMRSYRRLRSKFIEPIITHSLFTGTIFIVILLNTIVLGVETPFQSPEKQQFLDTSNRIFTIIFAVEMVVKMIGMGWPAYFSEGWNKFDFVIVATSLIEFLPIDQGEDSALADASALRALRVFRALRVTKAVKHLKATQTIISVFETASEEYFLFICLLSLVIFIVVLAGTQLFAGKYVSCAADYSEGNMDSFGSAFILIFRVLTLDDWNAIAFGGVECTQKNWTVLLYFFFWIVLGNFMLLNLFLAILIRSFEKVKEDLFAVKREERKKEARAREVKMALETASKLAVMEVFDRAIMNVSTSTGGLKREMQPGMGKLLVMNKRHGYFDSENRFGRTIYDADCDLASERARANTLSPTEMAEVEEVRNEVDADLEGLRARFIKPIVRFFFRKKLEERKRLQSIGRKSKWEGRRESDIAVSMEENIRAVASAGDKARITRQLMHMQSSISLDSHHLVDAKPLSGKSLFVFGHANHFRVFCHEFAHHQYFNSFIILSIMISSICLAFESPTMSDSLKNTLLLLDYVFTCIFTVEMSLKVVALGFCWTKFAYLKDSWNRLDFLIVVSALMDMLLTSTTSDVEIGYLKVIRLLRVLRPLRTIKRNKNLSQVVNSIIGSFMSVMNVVIVVTLITGVFAILGMGLFGGLFWQCNDANIIEQTLCNGTFTISHVQEFSNGTQANVELVLKREWLNSMWNFDSFFKSVSTLFIVANLEGWYEIAEKGMHVTSMGFSPTSDSSSLLGTSFFVLFICLETFIGIGLFVGVLCDYFNSAGPEGGGLITEEQKAWIEAQRAVLLSRAMPKARMPKNPIRRACWYIIKSSMFNFFVMVLIAFSVFMLSLSHVGESETWAANVKAINKVLTMLFALEATLKIVGEGPKLYFKKWSCCFDFFLVTTSILDEYADAAQGNTEILFVLRIFRVFRATRILRLLGSNSGFIDLIKVLMYSLPSVWNVAILLIMLYFTFAVLGVALFGSTNINEAGEFYNPQPAEHPGMYGVGINPDANFRSFGKAFITLFRISTGENWFLLHRDTYRENEYNVPMLSTIYYYLFVIICQYVTLNLFVAVLLDNFNVAKTETKEVQELKDEMRNFGGVWAIFDPDATQFIAIKQLKFVIIGLKPPLGLGSGSNVTDHDINSLLWDADIPIYRFKHTKQNKVYFKDVLYRLSKLAFGATVARDMHLETDEDNSDEAMAIAALKQQRLIFSTREYIAVKRIVSAIKRKQGKSDNLFLELVFSAVRKQNMLTEVELEHDDYDLFADDMTKKTKFAKKLKKFAKRLGEAFKD</sequence>
<evidence type="ECO:0000256" key="16">
    <source>
        <dbReference type="SAM" id="MobiDB-lite"/>
    </source>
</evidence>
<feature type="transmembrane region" description="Helical" evidence="17">
    <location>
        <begin position="236"/>
        <end position="256"/>
    </location>
</feature>
<dbReference type="Proteomes" id="UP001165065">
    <property type="component" value="Unassembled WGS sequence"/>
</dbReference>
<keyword evidence="14" id="KW-0479">Metal-binding</keyword>
<keyword evidence="3 15" id="KW-0109">Calcium transport</keyword>
<evidence type="ECO:0000313" key="20">
    <source>
        <dbReference type="Proteomes" id="UP001165065"/>
    </source>
</evidence>
<feature type="binding site" evidence="14">
    <location>
        <position position="285"/>
    </location>
    <ligand>
        <name>Ca(2+)</name>
        <dbReference type="ChEBI" id="CHEBI:29108"/>
    </ligand>
</feature>
<feature type="domain" description="Ion transport" evidence="18">
    <location>
        <begin position="956"/>
        <end position="1238"/>
    </location>
</feature>
<dbReference type="FunFam" id="1.20.120.350:FF:000009">
    <property type="entry name" value="Voltage-dependent T-type calcium channel subunit alpha"/>
    <property type="match status" value="1"/>
</dbReference>
<feature type="transmembrane region" description="Helical" evidence="17">
    <location>
        <begin position="1512"/>
        <end position="1534"/>
    </location>
</feature>
<feature type="binding site" evidence="14">
    <location>
        <position position="1181"/>
    </location>
    <ligand>
        <name>Ca(2+)</name>
        <dbReference type="ChEBI" id="CHEBI:29108"/>
    </ligand>
</feature>
<evidence type="ECO:0000259" key="18">
    <source>
        <dbReference type="Pfam" id="PF00520"/>
    </source>
</evidence>
<evidence type="ECO:0000256" key="8">
    <source>
        <dbReference type="ARBA" id="ARBA00022882"/>
    </source>
</evidence>
<dbReference type="GO" id="GO:0005891">
    <property type="term" value="C:voltage-gated calcium channel complex"/>
    <property type="evidence" value="ECO:0007669"/>
    <property type="project" value="InterPro"/>
</dbReference>
<evidence type="ECO:0000256" key="4">
    <source>
        <dbReference type="ARBA" id="ARBA00022673"/>
    </source>
</evidence>
<keyword evidence="12" id="KW-0325">Glycoprotein</keyword>
<evidence type="ECO:0000256" key="14">
    <source>
        <dbReference type="PIRSR" id="PIRSR602077-1"/>
    </source>
</evidence>
<feature type="domain" description="Ion transport" evidence="18">
    <location>
        <begin position="104"/>
        <end position="337"/>
    </location>
</feature>
<keyword evidence="6" id="KW-0677">Repeat</keyword>
<dbReference type="GO" id="GO:0098703">
    <property type="term" value="P:calcium ion import across plasma membrane"/>
    <property type="evidence" value="ECO:0007669"/>
    <property type="project" value="TreeGrafter"/>
</dbReference>
<comment type="subcellular location">
    <subcellularLocation>
        <location evidence="1 15">Membrane</location>
        <topology evidence="1 15">Multi-pass membrane protein</topology>
    </subcellularLocation>
</comment>
<keyword evidence="20" id="KW-1185">Reference proteome</keyword>
<feature type="transmembrane region" description="Helical" evidence="17">
    <location>
        <begin position="1078"/>
        <end position="1106"/>
    </location>
</feature>
<evidence type="ECO:0000256" key="1">
    <source>
        <dbReference type="ARBA" id="ARBA00004141"/>
    </source>
</evidence>
<dbReference type="OrthoDB" id="431720at2759"/>
<reference evidence="20" key="1">
    <citation type="journal article" date="2023" name="Commun. Biol.">
        <title>Genome analysis of Parmales, the sister group of diatoms, reveals the evolutionary specialization of diatoms from phago-mixotrophs to photoautotrophs.</title>
        <authorList>
            <person name="Ban H."/>
            <person name="Sato S."/>
            <person name="Yoshikawa S."/>
            <person name="Yamada K."/>
            <person name="Nakamura Y."/>
            <person name="Ichinomiya M."/>
            <person name="Sato N."/>
            <person name="Blanc-Mathieu R."/>
            <person name="Endo H."/>
            <person name="Kuwata A."/>
            <person name="Ogata H."/>
        </authorList>
    </citation>
    <scope>NUCLEOTIDE SEQUENCE [LARGE SCALE GENOMIC DNA]</scope>
</reference>
<dbReference type="InterPro" id="IPR027359">
    <property type="entry name" value="Volt_channel_dom_sf"/>
</dbReference>
<feature type="transmembrane region" description="Helical" evidence="17">
    <location>
        <begin position="623"/>
        <end position="646"/>
    </location>
</feature>
<evidence type="ECO:0000256" key="6">
    <source>
        <dbReference type="ARBA" id="ARBA00022737"/>
    </source>
</evidence>
<comment type="similarity">
    <text evidence="15">Belongs to the calcium channel alpha-1 subunit (TC 1.A.1.11) family.</text>
</comment>
<feature type="domain" description="Ion transport" evidence="18">
    <location>
        <begin position="1288"/>
        <end position="1544"/>
    </location>
</feature>
<evidence type="ECO:0000256" key="2">
    <source>
        <dbReference type="ARBA" id="ARBA00022448"/>
    </source>
</evidence>
<keyword evidence="9 17" id="KW-1133">Transmembrane helix</keyword>
<feature type="transmembrane region" description="Helical" evidence="17">
    <location>
        <begin position="305"/>
        <end position="326"/>
    </location>
</feature>
<keyword evidence="4 15" id="KW-0107">Calcium channel</keyword>
<dbReference type="InterPro" id="IPR050599">
    <property type="entry name" value="VDCC_alpha-1_subunit"/>
</dbReference>
<evidence type="ECO:0000313" key="19">
    <source>
        <dbReference type="EMBL" id="GMI42785.1"/>
    </source>
</evidence>
<protein>
    <recommendedName>
        <fullName evidence="18">Ion transport domain-containing protein</fullName>
    </recommendedName>
</protein>
<dbReference type="Pfam" id="PF00520">
    <property type="entry name" value="Ion_trans"/>
    <property type="match status" value="4"/>
</dbReference>
<feature type="transmembrane region" description="Helical" evidence="17">
    <location>
        <begin position="988"/>
        <end position="1010"/>
    </location>
</feature>
<dbReference type="PRINTS" id="PR00167">
    <property type="entry name" value="CACHANNEL"/>
</dbReference>
<keyword evidence="2" id="KW-0813">Transport</keyword>
<dbReference type="InterPro" id="IPR005821">
    <property type="entry name" value="Ion_trans_dom"/>
</dbReference>
<feature type="transmembrane region" description="Helical" evidence="17">
    <location>
        <begin position="1420"/>
        <end position="1440"/>
    </location>
</feature>
<dbReference type="Gene3D" id="1.10.287.70">
    <property type="match status" value="4"/>
</dbReference>
<comment type="caution">
    <text evidence="19">The sequence shown here is derived from an EMBL/GenBank/DDBJ whole genome shotgun (WGS) entry which is preliminary data.</text>
</comment>
<keyword evidence="10" id="KW-0406">Ion transport</keyword>
<dbReference type="SUPFAM" id="SSF81324">
    <property type="entry name" value="Voltage-gated potassium channels"/>
    <property type="match status" value="4"/>
</dbReference>
<proteinExistence type="inferred from homology"/>
<keyword evidence="11 17" id="KW-0472">Membrane</keyword>
<feature type="transmembrane region" description="Helical" evidence="17">
    <location>
        <begin position="530"/>
        <end position="551"/>
    </location>
</feature>
<gene>
    <name evidence="19" type="ORF">TrCOL_g3824</name>
</gene>
<feature type="domain" description="Ion transport" evidence="18">
    <location>
        <begin position="491"/>
        <end position="730"/>
    </location>
</feature>
<evidence type="ECO:0000256" key="15">
    <source>
        <dbReference type="RuleBase" id="RU003808"/>
    </source>
</evidence>
<evidence type="ECO:0000256" key="13">
    <source>
        <dbReference type="ARBA" id="ARBA00023303"/>
    </source>
</evidence>
<dbReference type="PANTHER" id="PTHR45628:SF7">
    <property type="entry name" value="VOLTAGE-DEPENDENT CALCIUM CHANNEL TYPE A SUBUNIT ALPHA-1"/>
    <property type="match status" value="1"/>
</dbReference>
<name>A0A9W7LA51_9STRA</name>
<evidence type="ECO:0000256" key="9">
    <source>
        <dbReference type="ARBA" id="ARBA00022989"/>
    </source>
</evidence>
<keyword evidence="13" id="KW-0407">Ion channel</keyword>
<feature type="transmembrane region" description="Helical" evidence="17">
    <location>
        <begin position="697"/>
        <end position="721"/>
    </location>
</feature>
<accession>A0A9W7LA51</accession>
<dbReference type="Gene3D" id="1.20.120.350">
    <property type="entry name" value="Voltage-gated potassium channels. Chain C"/>
    <property type="match status" value="4"/>
</dbReference>
<dbReference type="InterPro" id="IPR002077">
    <property type="entry name" value="VDCCAlpha1"/>
</dbReference>
<feature type="transmembrane region" description="Helical" evidence="17">
    <location>
        <begin position="958"/>
        <end position="976"/>
    </location>
</feature>
<evidence type="ECO:0000256" key="10">
    <source>
        <dbReference type="ARBA" id="ARBA00023065"/>
    </source>
</evidence>
<evidence type="ECO:0000256" key="7">
    <source>
        <dbReference type="ARBA" id="ARBA00022837"/>
    </source>
</evidence>
<evidence type="ECO:0000256" key="17">
    <source>
        <dbReference type="SAM" id="Phobius"/>
    </source>
</evidence>
<evidence type="ECO:0000256" key="5">
    <source>
        <dbReference type="ARBA" id="ARBA00022692"/>
    </source>
</evidence>
<dbReference type="GO" id="GO:0008331">
    <property type="term" value="F:high voltage-gated calcium channel activity"/>
    <property type="evidence" value="ECO:0007669"/>
    <property type="project" value="TreeGrafter"/>
</dbReference>
<dbReference type="Gene3D" id="1.10.238.10">
    <property type="entry name" value="EF-hand"/>
    <property type="match status" value="1"/>
</dbReference>
<feature type="transmembrane region" description="Helical" evidence="17">
    <location>
        <begin position="484"/>
        <end position="510"/>
    </location>
</feature>
<dbReference type="EMBL" id="BRYA01000181">
    <property type="protein sequence ID" value="GMI42785.1"/>
    <property type="molecule type" value="Genomic_DNA"/>
</dbReference>